<dbReference type="InterPro" id="IPR001789">
    <property type="entry name" value="Sig_transdc_resp-reg_receiver"/>
</dbReference>
<dbReference type="InterPro" id="IPR007492">
    <property type="entry name" value="LytTR_DNA-bd_dom"/>
</dbReference>
<evidence type="ECO:0000313" key="4">
    <source>
        <dbReference type="EMBL" id="NHM02129.1"/>
    </source>
</evidence>
<dbReference type="InterPro" id="IPR011006">
    <property type="entry name" value="CheY-like_superfamily"/>
</dbReference>
<evidence type="ECO:0000313" key="5">
    <source>
        <dbReference type="Proteomes" id="UP000800984"/>
    </source>
</evidence>
<keyword evidence="1" id="KW-0597">Phosphoprotein</keyword>
<proteinExistence type="predicted"/>
<organism evidence="4 5">
    <name type="scientific">Flavobacterium difficile</name>
    <dbReference type="NCBI Taxonomy" id="2709659"/>
    <lineage>
        <taxon>Bacteria</taxon>
        <taxon>Pseudomonadati</taxon>
        <taxon>Bacteroidota</taxon>
        <taxon>Flavobacteriia</taxon>
        <taxon>Flavobacteriales</taxon>
        <taxon>Flavobacteriaceae</taxon>
        <taxon>Flavobacterium</taxon>
    </lineage>
</organism>
<dbReference type="RefSeq" id="WP_166077225.1">
    <property type="nucleotide sequence ID" value="NZ_JAAJBT010000004.1"/>
</dbReference>
<feature type="domain" description="Response regulatory" evidence="2">
    <location>
        <begin position="3"/>
        <end position="115"/>
    </location>
</feature>
<evidence type="ECO:0000259" key="2">
    <source>
        <dbReference type="PROSITE" id="PS50110"/>
    </source>
</evidence>
<reference evidence="4 5" key="1">
    <citation type="submission" date="2020-02" db="EMBL/GenBank/DDBJ databases">
        <authorList>
            <person name="Chen W.-M."/>
        </authorList>
    </citation>
    <scope>NUCLEOTIDE SEQUENCE [LARGE SCALE GENOMIC DNA]</scope>
    <source>
        <strain evidence="4 5">KDG-16</strain>
    </source>
</reference>
<protein>
    <submittedName>
        <fullName evidence="4">Response regulator transcription factor</fullName>
    </submittedName>
</protein>
<dbReference type="PANTHER" id="PTHR37299:SF1">
    <property type="entry name" value="STAGE 0 SPORULATION PROTEIN A HOMOLOG"/>
    <property type="match status" value="1"/>
</dbReference>
<dbReference type="PROSITE" id="PS50930">
    <property type="entry name" value="HTH_LYTTR"/>
    <property type="match status" value="1"/>
</dbReference>
<dbReference type="Proteomes" id="UP000800984">
    <property type="component" value="Unassembled WGS sequence"/>
</dbReference>
<dbReference type="SMART" id="SM00850">
    <property type="entry name" value="LytTR"/>
    <property type="match status" value="1"/>
</dbReference>
<dbReference type="Pfam" id="PF00072">
    <property type="entry name" value="Response_reg"/>
    <property type="match status" value="1"/>
</dbReference>
<accession>A0ABX0I8G7</accession>
<dbReference type="PROSITE" id="PS50110">
    <property type="entry name" value="RESPONSE_REGULATORY"/>
    <property type="match status" value="1"/>
</dbReference>
<sequence length="253" mass="29048">MIKTVLIEDEIPARKKLIRFLNDVEESVEIIAEIDTVEAAITFLKTNQVDIIFSDIELLDGKAFEIYNNVEVNCPIIFTTAYDKFWMDAFETNGIEYLLKPYSFTRFQKAWSKFLRLKKTGASDLVSKLSNLIHNTAVGIAYKKRFIINSNNSSFALDIDKIAFFSAEEGVIFAHETTGKKYLLTENTLVSIESQIDPNEFFKINRGQLVAKQYIEKIERYSKNALSIKIINYKTPLITSQSNTASFGEWFQK</sequence>
<evidence type="ECO:0000259" key="3">
    <source>
        <dbReference type="PROSITE" id="PS50930"/>
    </source>
</evidence>
<feature type="modified residue" description="4-aspartylphosphate" evidence="1">
    <location>
        <position position="55"/>
    </location>
</feature>
<dbReference type="SUPFAM" id="SSF52172">
    <property type="entry name" value="CheY-like"/>
    <property type="match status" value="1"/>
</dbReference>
<keyword evidence="5" id="KW-1185">Reference proteome</keyword>
<feature type="domain" description="HTH LytTR-type" evidence="3">
    <location>
        <begin position="146"/>
        <end position="220"/>
    </location>
</feature>
<evidence type="ECO:0000256" key="1">
    <source>
        <dbReference type="PROSITE-ProRule" id="PRU00169"/>
    </source>
</evidence>
<dbReference type="Gene3D" id="3.40.50.2300">
    <property type="match status" value="1"/>
</dbReference>
<gene>
    <name evidence="4" type="ORF">G4D72_08395</name>
</gene>
<dbReference type="PANTHER" id="PTHR37299">
    <property type="entry name" value="TRANSCRIPTIONAL REGULATOR-RELATED"/>
    <property type="match status" value="1"/>
</dbReference>
<dbReference type="Gene3D" id="2.40.50.1020">
    <property type="entry name" value="LytTr DNA-binding domain"/>
    <property type="match status" value="1"/>
</dbReference>
<name>A0ABX0I8G7_9FLAO</name>
<dbReference type="SMART" id="SM00448">
    <property type="entry name" value="REC"/>
    <property type="match status" value="1"/>
</dbReference>
<comment type="caution">
    <text evidence="4">The sequence shown here is derived from an EMBL/GenBank/DDBJ whole genome shotgun (WGS) entry which is preliminary data.</text>
</comment>
<dbReference type="InterPro" id="IPR046947">
    <property type="entry name" value="LytR-like"/>
</dbReference>
<dbReference type="EMBL" id="JAAJBT010000004">
    <property type="protein sequence ID" value="NHM02129.1"/>
    <property type="molecule type" value="Genomic_DNA"/>
</dbReference>
<dbReference type="Pfam" id="PF04397">
    <property type="entry name" value="LytTR"/>
    <property type="match status" value="1"/>
</dbReference>